<dbReference type="EMBL" id="LXQA010542837">
    <property type="protein sequence ID" value="MCI58234.1"/>
    <property type="molecule type" value="Genomic_DNA"/>
</dbReference>
<sequence>MRRNYALNITPWTAWKAKQITTSIIEGDADKQFAQLGRYAIELRRVCRNNTIKLNVDRPNPTLPP</sequence>
<evidence type="ECO:0000313" key="1">
    <source>
        <dbReference type="EMBL" id="MCI58234.1"/>
    </source>
</evidence>
<evidence type="ECO:0000313" key="2">
    <source>
        <dbReference type="Proteomes" id="UP000265520"/>
    </source>
</evidence>
<comment type="caution">
    <text evidence="1">The sequence shown here is derived from an EMBL/GenBank/DDBJ whole genome shotgun (WGS) entry which is preliminary data.</text>
</comment>
<dbReference type="Proteomes" id="UP000265520">
    <property type="component" value="Unassembled WGS sequence"/>
</dbReference>
<reference evidence="1 2" key="1">
    <citation type="journal article" date="2018" name="Front. Plant Sci.">
        <title>Red Clover (Trifolium pratense) and Zigzag Clover (T. medium) - A Picture of Genomic Similarities and Differences.</title>
        <authorList>
            <person name="Dluhosova J."/>
            <person name="Istvanek J."/>
            <person name="Nedelnik J."/>
            <person name="Repkova J."/>
        </authorList>
    </citation>
    <scope>NUCLEOTIDE SEQUENCE [LARGE SCALE GENOMIC DNA]</scope>
    <source>
        <strain evidence="2">cv. 10/8</strain>
        <tissue evidence="1">Leaf</tissue>
    </source>
</reference>
<keyword evidence="2" id="KW-1185">Reference proteome</keyword>
<dbReference type="AlphaFoldDB" id="A0A392TCC8"/>
<accession>A0A392TCC8</accession>
<protein>
    <submittedName>
        <fullName evidence="1">Uncharacterized protein</fullName>
    </submittedName>
</protein>
<name>A0A392TCC8_9FABA</name>
<organism evidence="1 2">
    <name type="scientific">Trifolium medium</name>
    <dbReference type="NCBI Taxonomy" id="97028"/>
    <lineage>
        <taxon>Eukaryota</taxon>
        <taxon>Viridiplantae</taxon>
        <taxon>Streptophyta</taxon>
        <taxon>Embryophyta</taxon>
        <taxon>Tracheophyta</taxon>
        <taxon>Spermatophyta</taxon>
        <taxon>Magnoliopsida</taxon>
        <taxon>eudicotyledons</taxon>
        <taxon>Gunneridae</taxon>
        <taxon>Pentapetalae</taxon>
        <taxon>rosids</taxon>
        <taxon>fabids</taxon>
        <taxon>Fabales</taxon>
        <taxon>Fabaceae</taxon>
        <taxon>Papilionoideae</taxon>
        <taxon>50 kb inversion clade</taxon>
        <taxon>NPAAA clade</taxon>
        <taxon>Hologalegina</taxon>
        <taxon>IRL clade</taxon>
        <taxon>Trifolieae</taxon>
        <taxon>Trifolium</taxon>
    </lineage>
</organism>
<proteinExistence type="predicted"/>
<feature type="non-terminal residue" evidence="1">
    <location>
        <position position="65"/>
    </location>
</feature>